<reference evidence="1" key="1">
    <citation type="submission" date="2022-06" db="EMBL/GenBank/DDBJ databases">
        <authorList>
            <person name="Legras J.-L."/>
            <person name="Devillers H."/>
            <person name="Grondin C."/>
        </authorList>
    </citation>
    <scope>NUCLEOTIDE SEQUENCE</scope>
    <source>
        <strain evidence="1">CLIB 1444</strain>
    </source>
</reference>
<evidence type="ECO:0000313" key="1">
    <source>
        <dbReference type="EMBL" id="CAH6720223.1"/>
    </source>
</evidence>
<sequence>MFGTNTKPDSKSPNSRDPVIPNLTINSPSSSTSNVSPGTFTKSKPSLKLNMKTHSPAPRSMASISNTIPNFTNSGPFSPGLFTSKRVWVKRHNGTATTLIVNQNDIIDDLKSAIITKFPNALGKFYDPADLTIKMDLQSRKPVTAVPGNSQQPPKKVNIWTQSASPDSGLPSTSPVSTTFKDSVNRMTQNVNSSQYSYINLEPDQNVWNLLDLYFPGGMAMNEAFIIDTPIMEPDPHQEAYHPQGKFFGSSTNLNYYQSTSPVQSNPPYNRSLTPNSANSGNYYHQPHPQYMNSGAIYKDRSASPNNANLKASPLPSGNFHRRSQSNPPQSPISNNLHMKSQNTANTSTNGTTASTTPNANQAVLLLPKNFSLSNTQQSDKKRLSLDENFVRNRDKLLTSPLGKGSLTDNSEDSQSPQPFPTLMESRKGALPKLDVHGRNIEPTLDSPDTPTDQMKMETLNSLSRGSSNSSNSSRGSSGNNSGKNSVSSSKNGGSAKNSANSTKNNSAKSSTSGPSAGGKAGAGKTTTGNPTDSEEKEPETVKRQSSGSKKNELKAKSATEAVLPSISVLVVEDNAINQAILGAFLRKHKVHYEIAKNGEEAIAKWRKGGFHLVLMDIQLPVKSGIEATKEIRYLERINKIGVFAENEQGPKSEELVDSEKLDLEIFRSPVIIVALTASSNSSVDRSNALRAGCNDYLTKPVNLVWLQNKITEWGCMQALIDFDGWKTKRSTFKTSSGKILGSTTTSRSGAQSTNKMILGGSSQRHQKQL</sequence>
<keyword evidence="2" id="KW-1185">Reference proteome</keyword>
<name>A0ACA9Y5G5_9ASCO</name>
<protein>
    <submittedName>
        <fullName evidence="1">Oxidative stress response two-component system protein Ssk1p</fullName>
    </submittedName>
</protein>
<gene>
    <name evidence="1" type="ORF">CLIB1444_03S07140</name>
</gene>
<proteinExistence type="predicted"/>
<comment type="caution">
    <text evidence="1">The sequence shown here is derived from an EMBL/GenBank/DDBJ whole genome shotgun (WGS) entry which is preliminary data.</text>
</comment>
<evidence type="ECO:0000313" key="2">
    <source>
        <dbReference type="Proteomes" id="UP001152531"/>
    </source>
</evidence>
<accession>A0ACA9Y5G5</accession>
<dbReference type="Proteomes" id="UP001152531">
    <property type="component" value="Unassembled WGS sequence"/>
</dbReference>
<dbReference type="EMBL" id="CALSDN010000003">
    <property type="protein sequence ID" value="CAH6720223.1"/>
    <property type="molecule type" value="Genomic_DNA"/>
</dbReference>
<organism evidence="1 2">
    <name type="scientific">[Candida] jaroonii</name>
    <dbReference type="NCBI Taxonomy" id="467808"/>
    <lineage>
        <taxon>Eukaryota</taxon>
        <taxon>Fungi</taxon>
        <taxon>Dikarya</taxon>
        <taxon>Ascomycota</taxon>
        <taxon>Saccharomycotina</taxon>
        <taxon>Pichiomycetes</taxon>
        <taxon>Debaryomycetaceae</taxon>
        <taxon>Yamadazyma</taxon>
    </lineage>
</organism>